<dbReference type="EMBL" id="JXXN02007510">
    <property type="protein sequence ID" value="THD19069.1"/>
    <property type="molecule type" value="Genomic_DNA"/>
</dbReference>
<keyword evidence="21" id="KW-1185">Reference proteome</keyword>
<evidence type="ECO:0000313" key="21">
    <source>
        <dbReference type="Proteomes" id="UP000230066"/>
    </source>
</evidence>
<gene>
    <name evidence="20" type="ORF">D915_010170</name>
</gene>
<keyword evidence="8" id="KW-0597">Phosphoprotein</keyword>
<evidence type="ECO:0000256" key="3">
    <source>
        <dbReference type="ARBA" id="ARBA00004173"/>
    </source>
</evidence>
<evidence type="ECO:0000256" key="14">
    <source>
        <dbReference type="ARBA" id="ARBA00023128"/>
    </source>
</evidence>
<accession>A0A2H1BTS7</accession>
<comment type="catalytic activity">
    <reaction evidence="1 18">
        <text>[protein]-peptidylproline (omega=180) = [protein]-peptidylproline (omega=0)</text>
        <dbReference type="Rhea" id="RHEA:16237"/>
        <dbReference type="Rhea" id="RHEA-COMP:10747"/>
        <dbReference type="Rhea" id="RHEA-COMP:10748"/>
        <dbReference type="ChEBI" id="CHEBI:83833"/>
        <dbReference type="ChEBI" id="CHEBI:83834"/>
        <dbReference type="EC" id="5.2.1.8"/>
    </reaction>
</comment>
<evidence type="ECO:0000256" key="11">
    <source>
        <dbReference type="ARBA" id="ARBA00022803"/>
    </source>
</evidence>
<evidence type="ECO:0000256" key="13">
    <source>
        <dbReference type="ARBA" id="ARBA00023110"/>
    </source>
</evidence>
<dbReference type="GO" id="GO:0005634">
    <property type="term" value="C:nucleus"/>
    <property type="evidence" value="ECO:0007669"/>
    <property type="project" value="UniProtKB-SubCell"/>
</dbReference>
<protein>
    <recommendedName>
        <fullName evidence="18">peptidylprolyl isomerase</fullName>
        <ecNumber evidence="18">5.2.1.8</ecNumber>
    </recommendedName>
</protein>
<evidence type="ECO:0000256" key="6">
    <source>
        <dbReference type="ARBA" id="ARBA00022481"/>
    </source>
</evidence>
<keyword evidence="10" id="KW-0677">Repeat</keyword>
<keyword evidence="17" id="KW-0539">Nucleus</keyword>
<keyword evidence="13 18" id="KW-0697">Rotamase</keyword>
<evidence type="ECO:0000256" key="12">
    <source>
        <dbReference type="ARBA" id="ARBA00022990"/>
    </source>
</evidence>
<evidence type="ECO:0000256" key="8">
    <source>
        <dbReference type="ARBA" id="ARBA00022553"/>
    </source>
</evidence>
<keyword evidence="6" id="KW-0488">Methylation</keyword>
<dbReference type="InterPro" id="IPR011990">
    <property type="entry name" value="TPR-like_helical_dom_sf"/>
</dbReference>
<dbReference type="SUPFAM" id="SSF48452">
    <property type="entry name" value="TPR-like"/>
    <property type="match status" value="1"/>
</dbReference>
<dbReference type="GO" id="GO:0005739">
    <property type="term" value="C:mitochondrion"/>
    <property type="evidence" value="ECO:0007669"/>
    <property type="project" value="UniProtKB-SubCell"/>
</dbReference>
<reference evidence="20" key="1">
    <citation type="submission" date="2019-03" db="EMBL/GenBank/DDBJ databases">
        <title>Improved annotation for the trematode Fasciola hepatica.</title>
        <authorList>
            <person name="Choi Y.-J."/>
            <person name="Martin J."/>
            <person name="Mitreva M."/>
        </authorList>
    </citation>
    <scope>NUCLEOTIDE SEQUENCE [LARGE SCALE GENOMIC DNA]</scope>
</reference>
<evidence type="ECO:0000256" key="7">
    <source>
        <dbReference type="ARBA" id="ARBA00022490"/>
    </source>
</evidence>
<keyword evidence="14" id="KW-0496">Mitochondrion</keyword>
<dbReference type="InterPro" id="IPR019734">
    <property type="entry name" value="TPR_rpt"/>
</dbReference>
<dbReference type="Pfam" id="PF00254">
    <property type="entry name" value="FKBP_C"/>
    <property type="match status" value="1"/>
</dbReference>
<evidence type="ECO:0000256" key="19">
    <source>
        <dbReference type="PROSITE-ProRule" id="PRU00339"/>
    </source>
</evidence>
<evidence type="ECO:0000256" key="5">
    <source>
        <dbReference type="ARBA" id="ARBA00004514"/>
    </source>
</evidence>
<dbReference type="InterPro" id="IPR046357">
    <property type="entry name" value="PPIase_dom_sf"/>
</dbReference>
<dbReference type="PANTHER" id="PTHR46512:SF9">
    <property type="entry name" value="PEPTIDYLPROLYL ISOMERASE"/>
    <property type="match status" value="1"/>
</dbReference>
<keyword evidence="12" id="KW-0007">Acetylation</keyword>
<evidence type="ECO:0000256" key="18">
    <source>
        <dbReference type="PROSITE-ProRule" id="PRU00277"/>
    </source>
</evidence>
<dbReference type="GO" id="GO:0003755">
    <property type="term" value="F:peptidyl-prolyl cis-trans isomerase activity"/>
    <property type="evidence" value="ECO:0007669"/>
    <property type="project" value="UniProtKB-KW"/>
</dbReference>
<dbReference type="Gene3D" id="3.10.50.40">
    <property type="match status" value="1"/>
</dbReference>
<sequence length="432" mass="48618">MDTLDCEVTREKYLEGFTDLSEAQDRGILKKVTKEGLSDLRPCPGDTVFVHYVGTYFGGDQHGVQFDSSRDRNERFKFQIGKSEVIKAWDVCVATMRVGEICELIAAPDYAYSDGKTLRFEIELFDTEGMDVTPEGCGKVRKSVLEKGRDVFTPTVGLPAEVSFREWGSGGEFRNVSYVVGDPEEQAVPTCIDLAIRKMNTAERSLVRSRNDSSKGDAAVGCERYEVVLKSFEKVSWLFDELIFQVKHLSSLTDFDKQMELADELKNKANNFLKVSKYNVAIELYKRLDDDLQYVGAVGVNQQKTLNDVTIAVQLNLALAYLKLGDAQGCTEKCKKVLERNASNEKALFRLGEACLLRKDHEDAAVYFKRVVAHNPNNSAAVNRLRICEEMIQKAKDKEKKMYRGVFERFKETGLGDTLDTSEPVNCTEGQT</sequence>
<comment type="caution">
    <text evidence="20">The sequence shown here is derived from an EMBL/GenBank/DDBJ whole genome shotgun (WGS) entry which is preliminary data.</text>
</comment>
<dbReference type="Proteomes" id="UP000230066">
    <property type="component" value="Unassembled WGS sequence"/>
</dbReference>
<dbReference type="GO" id="GO:0005829">
    <property type="term" value="C:cytosol"/>
    <property type="evidence" value="ECO:0007669"/>
    <property type="project" value="UniProtKB-SubCell"/>
</dbReference>
<keyword evidence="15" id="KW-0206">Cytoskeleton</keyword>
<dbReference type="InterPro" id="IPR013105">
    <property type="entry name" value="TPR_2"/>
</dbReference>
<dbReference type="PANTHER" id="PTHR46512">
    <property type="entry name" value="PEPTIDYLPROLYL ISOMERASE"/>
    <property type="match status" value="1"/>
</dbReference>
<dbReference type="SUPFAM" id="SSF54534">
    <property type="entry name" value="FKBP-like"/>
    <property type="match status" value="1"/>
</dbReference>
<comment type="subcellular location">
    <subcellularLocation>
        <location evidence="4">Cytoplasm</location>
        <location evidence="4">Cytoskeleton</location>
    </subcellularLocation>
    <subcellularLocation>
        <location evidence="5">Cytoplasm</location>
        <location evidence="5">Cytosol</location>
    </subcellularLocation>
    <subcellularLocation>
        <location evidence="3">Mitochondrion</location>
    </subcellularLocation>
    <subcellularLocation>
        <location evidence="2">Nucleus</location>
    </subcellularLocation>
</comment>
<organism evidence="20 21">
    <name type="scientific">Fasciola hepatica</name>
    <name type="common">Liver fluke</name>
    <dbReference type="NCBI Taxonomy" id="6192"/>
    <lineage>
        <taxon>Eukaryota</taxon>
        <taxon>Metazoa</taxon>
        <taxon>Spiralia</taxon>
        <taxon>Lophotrochozoa</taxon>
        <taxon>Platyhelminthes</taxon>
        <taxon>Trematoda</taxon>
        <taxon>Digenea</taxon>
        <taxon>Plagiorchiida</taxon>
        <taxon>Echinostomata</taxon>
        <taxon>Echinostomatoidea</taxon>
        <taxon>Fasciolidae</taxon>
        <taxon>Fasciola</taxon>
    </lineage>
</organism>
<evidence type="ECO:0000256" key="17">
    <source>
        <dbReference type="ARBA" id="ARBA00023242"/>
    </source>
</evidence>
<dbReference type="PROSITE" id="PS50005">
    <property type="entry name" value="TPR"/>
    <property type="match status" value="1"/>
</dbReference>
<evidence type="ECO:0000313" key="20">
    <source>
        <dbReference type="EMBL" id="THD19069.1"/>
    </source>
</evidence>
<dbReference type="PROSITE" id="PS50059">
    <property type="entry name" value="FKBP_PPIASE"/>
    <property type="match status" value="1"/>
</dbReference>
<dbReference type="InterPro" id="IPR050754">
    <property type="entry name" value="FKBP4/5/8-like"/>
</dbReference>
<keyword evidence="11 19" id="KW-0802">TPR repeat</keyword>
<keyword evidence="9" id="KW-0493">Microtubule</keyword>
<keyword evidence="16 18" id="KW-0413">Isomerase</keyword>
<dbReference type="Gene3D" id="1.25.40.10">
    <property type="entry name" value="Tetratricopeptide repeat domain"/>
    <property type="match status" value="1"/>
</dbReference>
<evidence type="ECO:0000256" key="1">
    <source>
        <dbReference type="ARBA" id="ARBA00000971"/>
    </source>
</evidence>
<proteinExistence type="predicted"/>
<keyword evidence="7" id="KW-0963">Cytoplasm</keyword>
<name>A0A2H1BTS7_FASHE</name>
<dbReference type="Pfam" id="PF07719">
    <property type="entry name" value="TPR_2"/>
    <property type="match status" value="1"/>
</dbReference>
<feature type="repeat" description="TPR" evidence="19">
    <location>
        <begin position="345"/>
        <end position="378"/>
    </location>
</feature>
<evidence type="ECO:0000256" key="10">
    <source>
        <dbReference type="ARBA" id="ARBA00022737"/>
    </source>
</evidence>
<dbReference type="AlphaFoldDB" id="A0A2H1BTS7"/>
<dbReference type="EC" id="5.2.1.8" evidence="18"/>
<evidence type="ECO:0000256" key="15">
    <source>
        <dbReference type="ARBA" id="ARBA00023212"/>
    </source>
</evidence>
<evidence type="ECO:0000256" key="16">
    <source>
        <dbReference type="ARBA" id="ARBA00023235"/>
    </source>
</evidence>
<dbReference type="InterPro" id="IPR001179">
    <property type="entry name" value="PPIase_FKBP_dom"/>
</dbReference>
<evidence type="ECO:0000256" key="9">
    <source>
        <dbReference type="ARBA" id="ARBA00022701"/>
    </source>
</evidence>
<dbReference type="GO" id="GO:0005874">
    <property type="term" value="C:microtubule"/>
    <property type="evidence" value="ECO:0007669"/>
    <property type="project" value="UniProtKB-KW"/>
</dbReference>
<dbReference type="SMART" id="SM00028">
    <property type="entry name" value="TPR"/>
    <property type="match status" value="2"/>
</dbReference>
<evidence type="ECO:0000256" key="4">
    <source>
        <dbReference type="ARBA" id="ARBA00004245"/>
    </source>
</evidence>
<evidence type="ECO:0000256" key="2">
    <source>
        <dbReference type="ARBA" id="ARBA00004123"/>
    </source>
</evidence>